<feature type="compositionally biased region" description="Basic and acidic residues" evidence="1">
    <location>
        <begin position="89"/>
        <end position="108"/>
    </location>
</feature>
<feature type="compositionally biased region" description="Basic and acidic residues" evidence="1">
    <location>
        <begin position="18"/>
        <end position="34"/>
    </location>
</feature>
<protein>
    <submittedName>
        <fullName evidence="2">Uncharacterized protein</fullName>
    </submittedName>
</protein>
<dbReference type="AlphaFoldDB" id="A0A549YLI3"/>
<feature type="compositionally biased region" description="Basic and acidic residues" evidence="1">
    <location>
        <begin position="69"/>
        <end position="81"/>
    </location>
</feature>
<comment type="caution">
    <text evidence="2">The sequence shown here is derived from an EMBL/GenBank/DDBJ whole genome shotgun (WGS) entry which is preliminary data.</text>
</comment>
<dbReference type="Proteomes" id="UP000319280">
    <property type="component" value="Unassembled WGS sequence"/>
</dbReference>
<evidence type="ECO:0000313" key="2">
    <source>
        <dbReference type="EMBL" id="TRM12742.1"/>
    </source>
</evidence>
<reference evidence="2 3" key="1">
    <citation type="submission" date="2019-07" db="EMBL/GenBank/DDBJ databases">
        <title>Genomic analysis of Lentibacillus sp. NKC851-2.</title>
        <authorList>
            <person name="Oh Y.J."/>
        </authorList>
    </citation>
    <scope>NUCLEOTIDE SEQUENCE [LARGE SCALE GENOMIC DNA]</scope>
    <source>
        <strain evidence="2 3">NKC851-2</strain>
    </source>
</reference>
<keyword evidence="3" id="KW-1185">Reference proteome</keyword>
<accession>A0A549YLI3</accession>
<name>A0A549YLI3_9BACI</name>
<dbReference type="EMBL" id="VJMZ01000001">
    <property type="protein sequence ID" value="TRM12742.1"/>
    <property type="molecule type" value="Genomic_DNA"/>
</dbReference>
<organism evidence="2 3">
    <name type="scientific">Lentibacillus cibarius</name>
    <dbReference type="NCBI Taxonomy" id="2583219"/>
    <lineage>
        <taxon>Bacteria</taxon>
        <taxon>Bacillati</taxon>
        <taxon>Bacillota</taxon>
        <taxon>Bacilli</taxon>
        <taxon>Bacillales</taxon>
        <taxon>Bacillaceae</taxon>
        <taxon>Lentibacillus</taxon>
    </lineage>
</organism>
<evidence type="ECO:0000256" key="1">
    <source>
        <dbReference type="SAM" id="MobiDB-lite"/>
    </source>
</evidence>
<sequence>MEIILGILAIIGAVAGFFKDKDETGTSLPKRQDSSETVPEYTDSGDRNKDTEKAEQSTVSTASIEELQDEQRKQLAERMDQDSTGNDEQPQKHEHDAITDHETGEKRNNATIKQQKLKKQMVNNLNRTGLANGVIMSEVLGQPRGRKPYQSVIAQRKK</sequence>
<evidence type="ECO:0000313" key="3">
    <source>
        <dbReference type="Proteomes" id="UP000319280"/>
    </source>
</evidence>
<feature type="region of interest" description="Disordered" evidence="1">
    <location>
        <begin position="18"/>
        <end position="113"/>
    </location>
</feature>
<proteinExistence type="predicted"/>
<feature type="compositionally biased region" description="Basic and acidic residues" evidence="1">
    <location>
        <begin position="44"/>
        <end position="55"/>
    </location>
</feature>
<dbReference type="RefSeq" id="WP_142791677.1">
    <property type="nucleotide sequence ID" value="NZ_VJMZ01000001.1"/>
</dbReference>
<gene>
    <name evidence="2" type="ORF">FH966_14125</name>
</gene>